<dbReference type="Proteomes" id="UP001497623">
    <property type="component" value="Unassembled WGS sequence"/>
</dbReference>
<feature type="non-terminal residue" evidence="8">
    <location>
        <position position="448"/>
    </location>
</feature>
<dbReference type="SMART" id="SM00249">
    <property type="entry name" value="PHD"/>
    <property type="match status" value="1"/>
</dbReference>
<dbReference type="PROSITE" id="PS00028">
    <property type="entry name" value="ZINC_FINGER_C2H2_1"/>
    <property type="match status" value="1"/>
</dbReference>
<keyword evidence="3 5" id="KW-0863">Zinc-finger</keyword>
<protein>
    <recommendedName>
        <fullName evidence="7">C2H2-type domain-containing protein</fullName>
    </recommendedName>
</protein>
<dbReference type="InterPro" id="IPR001965">
    <property type="entry name" value="Znf_PHD"/>
</dbReference>
<organism evidence="8 9">
    <name type="scientific">Meganyctiphanes norvegica</name>
    <name type="common">Northern krill</name>
    <name type="synonym">Thysanopoda norvegica</name>
    <dbReference type="NCBI Taxonomy" id="48144"/>
    <lineage>
        <taxon>Eukaryota</taxon>
        <taxon>Metazoa</taxon>
        <taxon>Ecdysozoa</taxon>
        <taxon>Arthropoda</taxon>
        <taxon>Crustacea</taxon>
        <taxon>Multicrustacea</taxon>
        <taxon>Malacostraca</taxon>
        <taxon>Eumalacostraca</taxon>
        <taxon>Eucarida</taxon>
        <taxon>Euphausiacea</taxon>
        <taxon>Euphausiidae</taxon>
        <taxon>Meganyctiphanes</taxon>
    </lineage>
</organism>
<feature type="region of interest" description="Disordered" evidence="6">
    <location>
        <begin position="129"/>
        <end position="154"/>
    </location>
</feature>
<feature type="domain" description="C2H2-type" evidence="7">
    <location>
        <begin position="285"/>
        <end position="314"/>
    </location>
</feature>
<evidence type="ECO:0000313" key="9">
    <source>
        <dbReference type="Proteomes" id="UP001497623"/>
    </source>
</evidence>
<dbReference type="SMART" id="SM00355">
    <property type="entry name" value="ZnF_C2H2"/>
    <property type="match status" value="3"/>
</dbReference>
<evidence type="ECO:0000256" key="6">
    <source>
        <dbReference type="SAM" id="MobiDB-lite"/>
    </source>
</evidence>
<dbReference type="InterPro" id="IPR019786">
    <property type="entry name" value="Zinc_finger_PHD-type_CS"/>
</dbReference>
<evidence type="ECO:0000256" key="3">
    <source>
        <dbReference type="ARBA" id="ARBA00022771"/>
    </source>
</evidence>
<evidence type="ECO:0000259" key="7">
    <source>
        <dbReference type="PROSITE" id="PS50157"/>
    </source>
</evidence>
<dbReference type="InterPro" id="IPR036236">
    <property type="entry name" value="Znf_C2H2_sf"/>
</dbReference>
<comment type="caution">
    <text evidence="8">The sequence shown here is derived from an EMBL/GenBank/DDBJ whole genome shotgun (WGS) entry which is preliminary data.</text>
</comment>
<dbReference type="SUPFAM" id="SSF57667">
    <property type="entry name" value="beta-beta-alpha zinc fingers"/>
    <property type="match status" value="2"/>
</dbReference>
<feature type="compositionally biased region" description="Low complexity" evidence="6">
    <location>
        <begin position="249"/>
        <end position="258"/>
    </location>
</feature>
<dbReference type="PROSITE" id="PS50157">
    <property type="entry name" value="ZINC_FINGER_C2H2_2"/>
    <property type="match status" value="2"/>
</dbReference>
<keyword evidence="9" id="KW-1185">Reference proteome</keyword>
<keyword evidence="1" id="KW-0479">Metal-binding</keyword>
<gene>
    <name evidence="8" type="ORF">MNOR_LOCUS39776</name>
</gene>
<evidence type="ECO:0000256" key="5">
    <source>
        <dbReference type="PROSITE-ProRule" id="PRU00042"/>
    </source>
</evidence>
<feature type="domain" description="C2H2-type" evidence="7">
    <location>
        <begin position="376"/>
        <end position="403"/>
    </location>
</feature>
<evidence type="ECO:0000256" key="1">
    <source>
        <dbReference type="ARBA" id="ARBA00022723"/>
    </source>
</evidence>
<evidence type="ECO:0000256" key="2">
    <source>
        <dbReference type="ARBA" id="ARBA00022737"/>
    </source>
</evidence>
<evidence type="ECO:0000313" key="8">
    <source>
        <dbReference type="EMBL" id="CAL4230923.1"/>
    </source>
</evidence>
<dbReference type="Gene3D" id="3.30.160.60">
    <property type="entry name" value="Classic Zinc Finger"/>
    <property type="match status" value="2"/>
</dbReference>
<proteinExistence type="predicted"/>
<dbReference type="PANTHER" id="PTHR24409">
    <property type="entry name" value="ZINC FINGER PROTEIN 142"/>
    <property type="match status" value="1"/>
</dbReference>
<sequence>MDNELYSECDEDVSMGEKEQSIYCKENNVNVGGDQGAPPKADTNCGVCDILIIKDKGSLCCELCKRSYHNYCNMVPLNEKYCSLMYEAPKNIKWFCDKCVLIKEKWIKDYKKCDKDGVGQEMLIKSSNKQDKLRKWRPQPPQGSIKRAKISSMSPEKITIKDNDKCIKKSHSQKTEYNITNKENNYSGGSDNVVLNKSAESKQVFGESVVGNIDSGQSNVNDELIIKMETSSNNSPSEAGDTEIETVESDSNSNGSSKNGEDGAYYKFINSLKPDYQRNLIINKYICDTCNKSFNEEQEQCFEAHKLWHTGDKKPYKCSECDYEGRCLSFLQKHKSHYHIDREWLKCPFCEYETDIFGMRIGSLHRHMRSHPEFPFKCDECGEIFREFSFFKKHMNSHEYDRLNPHFAALNPRSPFHCRNCDRDFKTKQEEIDHKMGNNGPFYCLNHI</sequence>
<dbReference type="EMBL" id="CAXKWB010108790">
    <property type="protein sequence ID" value="CAL4230923.1"/>
    <property type="molecule type" value="Genomic_DNA"/>
</dbReference>
<keyword evidence="4" id="KW-0862">Zinc</keyword>
<dbReference type="AlphaFoldDB" id="A0AAV2SSI5"/>
<reference evidence="8 9" key="1">
    <citation type="submission" date="2024-05" db="EMBL/GenBank/DDBJ databases">
        <authorList>
            <person name="Wallberg A."/>
        </authorList>
    </citation>
    <scope>NUCLEOTIDE SEQUENCE [LARGE SCALE GENOMIC DNA]</scope>
</reference>
<dbReference type="Gene3D" id="3.30.40.10">
    <property type="entry name" value="Zinc/RING finger domain, C3HC4 (zinc finger)"/>
    <property type="match status" value="1"/>
</dbReference>
<feature type="region of interest" description="Disordered" evidence="6">
    <location>
        <begin position="229"/>
        <end position="258"/>
    </location>
</feature>
<dbReference type="SUPFAM" id="SSF57903">
    <property type="entry name" value="FYVE/PHD zinc finger"/>
    <property type="match status" value="1"/>
</dbReference>
<evidence type="ECO:0000256" key="4">
    <source>
        <dbReference type="ARBA" id="ARBA00022833"/>
    </source>
</evidence>
<dbReference type="PROSITE" id="PS01359">
    <property type="entry name" value="ZF_PHD_1"/>
    <property type="match status" value="1"/>
</dbReference>
<dbReference type="InterPro" id="IPR013087">
    <property type="entry name" value="Znf_C2H2_type"/>
</dbReference>
<accession>A0AAV2SSI5</accession>
<keyword evidence="2" id="KW-0677">Repeat</keyword>
<dbReference type="GO" id="GO:0008270">
    <property type="term" value="F:zinc ion binding"/>
    <property type="evidence" value="ECO:0007669"/>
    <property type="project" value="UniProtKB-KW"/>
</dbReference>
<dbReference type="InterPro" id="IPR011011">
    <property type="entry name" value="Znf_FYVE_PHD"/>
</dbReference>
<dbReference type="InterPro" id="IPR013083">
    <property type="entry name" value="Znf_RING/FYVE/PHD"/>
</dbReference>
<name>A0AAV2SSI5_MEGNR</name>